<comment type="caution">
    <text evidence="9">The sequence shown here is derived from an EMBL/GenBank/DDBJ whole genome shotgun (WGS) entry which is preliminary data.</text>
</comment>
<dbReference type="GO" id="GO:0005506">
    <property type="term" value="F:iron ion binding"/>
    <property type="evidence" value="ECO:0007669"/>
    <property type="project" value="InterPro"/>
</dbReference>
<proteinExistence type="inferred from homology"/>
<keyword evidence="4 7" id="KW-0479">Metal-binding</keyword>
<dbReference type="PRINTS" id="PR00463">
    <property type="entry name" value="EP450I"/>
</dbReference>
<dbReference type="InterPro" id="IPR002401">
    <property type="entry name" value="Cyt_P450_E_grp-I"/>
</dbReference>
<dbReference type="Pfam" id="PF00067">
    <property type="entry name" value="p450"/>
    <property type="match status" value="1"/>
</dbReference>
<gene>
    <name evidence="9" type="ORF">NP233_g3619</name>
</gene>
<dbReference type="GO" id="GO:0016705">
    <property type="term" value="F:oxidoreductase activity, acting on paired donors, with incorporation or reduction of molecular oxygen"/>
    <property type="evidence" value="ECO:0007669"/>
    <property type="project" value="InterPro"/>
</dbReference>
<dbReference type="EMBL" id="JANIEX010000176">
    <property type="protein sequence ID" value="KAJ3571646.1"/>
    <property type="molecule type" value="Genomic_DNA"/>
</dbReference>
<evidence type="ECO:0000313" key="9">
    <source>
        <dbReference type="EMBL" id="KAJ3571646.1"/>
    </source>
</evidence>
<dbReference type="PANTHER" id="PTHR24305:SF157">
    <property type="entry name" value="N-ACETYLTRYPTOPHAN 6-HYDROXYLASE IVOC-RELATED"/>
    <property type="match status" value="1"/>
</dbReference>
<evidence type="ECO:0000256" key="7">
    <source>
        <dbReference type="PIRSR" id="PIRSR602401-1"/>
    </source>
</evidence>
<dbReference type="Gene3D" id="1.10.630.10">
    <property type="entry name" value="Cytochrome P450"/>
    <property type="match status" value="1"/>
</dbReference>
<keyword evidence="7" id="KW-0349">Heme</keyword>
<comment type="similarity">
    <text evidence="3">Belongs to the cytochrome P450 family.</text>
</comment>
<evidence type="ECO:0000256" key="5">
    <source>
        <dbReference type="ARBA" id="ARBA00023002"/>
    </source>
</evidence>
<evidence type="ECO:0008006" key="11">
    <source>
        <dbReference type="Google" id="ProtNLM"/>
    </source>
</evidence>
<dbReference type="PROSITE" id="PS00086">
    <property type="entry name" value="CYTOCHROME_P450"/>
    <property type="match status" value="1"/>
</dbReference>
<feature type="compositionally biased region" description="Polar residues" evidence="8">
    <location>
        <begin position="374"/>
        <end position="398"/>
    </location>
</feature>
<evidence type="ECO:0000313" key="10">
    <source>
        <dbReference type="Proteomes" id="UP001213000"/>
    </source>
</evidence>
<evidence type="ECO:0000256" key="3">
    <source>
        <dbReference type="ARBA" id="ARBA00010617"/>
    </source>
</evidence>
<dbReference type="InterPro" id="IPR036396">
    <property type="entry name" value="Cyt_P450_sf"/>
</dbReference>
<feature type="region of interest" description="Disordered" evidence="8">
    <location>
        <begin position="869"/>
        <end position="888"/>
    </location>
</feature>
<organism evidence="9 10">
    <name type="scientific">Leucocoprinus birnbaumii</name>
    <dbReference type="NCBI Taxonomy" id="56174"/>
    <lineage>
        <taxon>Eukaryota</taxon>
        <taxon>Fungi</taxon>
        <taxon>Dikarya</taxon>
        <taxon>Basidiomycota</taxon>
        <taxon>Agaricomycotina</taxon>
        <taxon>Agaricomycetes</taxon>
        <taxon>Agaricomycetidae</taxon>
        <taxon>Agaricales</taxon>
        <taxon>Agaricineae</taxon>
        <taxon>Agaricaceae</taxon>
        <taxon>Leucocoprinus</taxon>
    </lineage>
</organism>
<dbReference type="InterPro" id="IPR001128">
    <property type="entry name" value="Cyt_P450"/>
</dbReference>
<evidence type="ECO:0000256" key="6">
    <source>
        <dbReference type="ARBA" id="ARBA00023004"/>
    </source>
</evidence>
<protein>
    <recommendedName>
        <fullName evidence="11">Cytochrome P450</fullName>
    </recommendedName>
</protein>
<evidence type="ECO:0000256" key="8">
    <source>
        <dbReference type="SAM" id="MobiDB-lite"/>
    </source>
</evidence>
<comment type="pathway">
    <text evidence="2">Secondary metabolite biosynthesis.</text>
</comment>
<evidence type="ECO:0000256" key="1">
    <source>
        <dbReference type="ARBA" id="ARBA00001971"/>
    </source>
</evidence>
<feature type="region of interest" description="Disordered" evidence="8">
    <location>
        <begin position="347"/>
        <end position="398"/>
    </location>
</feature>
<dbReference type="InterPro" id="IPR017972">
    <property type="entry name" value="Cyt_P450_CS"/>
</dbReference>
<feature type="binding site" description="axial binding residue" evidence="7">
    <location>
        <position position="295"/>
    </location>
    <ligand>
        <name>heme</name>
        <dbReference type="ChEBI" id="CHEBI:30413"/>
    </ligand>
    <ligandPart>
        <name>Fe</name>
        <dbReference type="ChEBI" id="CHEBI:18248"/>
    </ligandPart>
</feature>
<accession>A0AAD5YY74</accession>
<comment type="cofactor">
    <cofactor evidence="1 7">
        <name>heme</name>
        <dbReference type="ChEBI" id="CHEBI:30413"/>
    </cofactor>
</comment>
<evidence type="ECO:0000256" key="2">
    <source>
        <dbReference type="ARBA" id="ARBA00005179"/>
    </source>
</evidence>
<keyword evidence="6 7" id="KW-0408">Iron</keyword>
<dbReference type="SUPFAM" id="SSF52047">
    <property type="entry name" value="RNI-like"/>
    <property type="match status" value="1"/>
</dbReference>
<evidence type="ECO:0000256" key="4">
    <source>
        <dbReference type="ARBA" id="ARBA00022723"/>
    </source>
</evidence>
<name>A0AAD5YY74_9AGAR</name>
<dbReference type="GO" id="GO:0020037">
    <property type="term" value="F:heme binding"/>
    <property type="evidence" value="ECO:0007669"/>
    <property type="project" value="InterPro"/>
</dbReference>
<sequence>MVPPQVDRLTSALNAHSGLEPRPANIYLALSSTALEIVTSFCLGCPFNALDYAEFKHPALLTLLSSAGVYFFLQHFPFLIPLAFHIPQWLQTPEMQAVQMLFKDIEDRVDIFLACPSSLKDAEHETIFHHLINSKSDRGIPTKRSILDEASAMIATGIDAISNTCSVGIFHVLNNPAIRIRLIKELEEAWPEKSTRVGVETLEKLPYLTAVIKESLRFSHGFVSPLPRVVQEDVVIGKAFVPAGTVVAMGHSFIHNNHDIFPDPQSFNPDRWLGEDKSKALDRCLVAFSKGPRMCLGVDLAWCELYLLFGNLLRKLDMQLYNTTEGDFDYKAYLTPVYVEISSEADQPTGTFSTLSPDQLPEASSALPPDQPATAASSILSPDQPTETSSTLSPDQSTETLVILSPDQPTDSVSEALPSNEQRLQKLTSLLKLFETLGCFHKYDEKFVLIDTPTPLKWDLFINAAACVGELELDKQAKNEAAQITPAAYIRLVRELKGKHLFPEVWSIYVEDFEGLMDYMVIFLSPTLQVVELVTTASAAAETGVMPLSAAPVPPVFEAFVSDLAEWSPKLRSLKIRRPSMPVSLFKNISLLSNLRILELSSIIGVESYEDFFPLAPTTLKTLAFESKSSCTSYTQHDNPIIPPTPSLSSLEKLTISGPLALVARFFSISWASRKSAKIFGLKRIKGSKKLIEERDIVDKGHSETINNLVTYISSRWKHSLRRLTIKSPIVSDESIDFGCLVDFFVLETFWVSGYATSDIPRALASSQSGVTFPRLKVLRLPRSATIAFEVLPQIAIASPCLEELTVALDVKEAPPDFRRALSHPLKTLVIKGFKGSDTFRCDFPSFMASTTSSECSFETDLSVETTSSLSLEQPAAPAPPAPPTEKKGVQKLTSLLTLFEKLECFKKHGERFVFFDRPTASEWKLCTSIAACIDRLELDQGARKEVAQIAPAVYIRVLQELKGKALFPELRSARIEDFDQLVDYLAIFLSPALETVELVAAIPTPTKSDPMGFEDNPPLTTAPPALGAFIDDLAEWSPGLRSLKVTRLSMAKSLFKNVSLLGNLRVLELSTIVGIENLKDFRPLAPLLLESLVLHFSCTSYSPLESQSGVPSSRAFFPCSLGSQSLAVLNIEITSINPKVKRKKGENTTKRATLASQLARSKSINGLATEISFRWKETLRQLKLALACSYERSVNIEHFPEFRALEKLEIIGYSIADLSFAPAASDQYDIAYPRLRVLRLPRSATIAFEVLRQIVLAAPCLEELTVAFDVKEVPPAIRQALSHPLKLLVIEDQVSRHCDWGSPTKCSSVSVDDVPHYIRISRFLNATFPALKKLEARGRDSKAWAMVWQFISLCQGAIADDKSREPAQEQVHDEFEVV</sequence>
<dbReference type="CDD" id="cd11062">
    <property type="entry name" value="CYP58-like"/>
    <property type="match status" value="1"/>
</dbReference>
<keyword evidence="5" id="KW-0560">Oxidoreductase</keyword>
<reference evidence="9" key="1">
    <citation type="submission" date="2022-07" db="EMBL/GenBank/DDBJ databases">
        <title>Genome Sequence of Leucocoprinus birnbaumii.</title>
        <authorList>
            <person name="Buettner E."/>
        </authorList>
    </citation>
    <scope>NUCLEOTIDE SEQUENCE</scope>
    <source>
        <strain evidence="9">VT141</strain>
    </source>
</reference>
<feature type="compositionally biased region" description="Polar residues" evidence="8">
    <location>
        <begin position="347"/>
        <end position="357"/>
    </location>
</feature>
<dbReference type="GO" id="GO:0004497">
    <property type="term" value="F:monooxygenase activity"/>
    <property type="evidence" value="ECO:0007669"/>
    <property type="project" value="InterPro"/>
</dbReference>
<dbReference type="Proteomes" id="UP001213000">
    <property type="component" value="Unassembled WGS sequence"/>
</dbReference>
<dbReference type="PANTHER" id="PTHR24305">
    <property type="entry name" value="CYTOCHROME P450"/>
    <property type="match status" value="1"/>
</dbReference>
<keyword evidence="10" id="KW-1185">Reference proteome</keyword>
<dbReference type="SUPFAM" id="SSF48264">
    <property type="entry name" value="Cytochrome P450"/>
    <property type="match status" value="1"/>
</dbReference>
<dbReference type="InterPro" id="IPR050121">
    <property type="entry name" value="Cytochrome_P450_monoxygenase"/>
</dbReference>